<feature type="transmembrane region" description="Helical" evidence="1">
    <location>
        <begin position="117"/>
        <end position="136"/>
    </location>
</feature>
<dbReference type="Proteomes" id="UP000177480">
    <property type="component" value="Unassembled WGS sequence"/>
</dbReference>
<organism evidence="2 3">
    <name type="scientific">Candidatus Ryanbacteria bacterium RIFCSPHIGHO2_01_FULL_45_22</name>
    <dbReference type="NCBI Taxonomy" id="1802114"/>
    <lineage>
        <taxon>Bacteria</taxon>
        <taxon>Candidatus Ryaniibacteriota</taxon>
    </lineage>
</organism>
<feature type="transmembrane region" description="Helical" evidence="1">
    <location>
        <begin position="41"/>
        <end position="60"/>
    </location>
</feature>
<gene>
    <name evidence="2" type="ORF">A2719_03695</name>
</gene>
<name>A0A1G2G141_9BACT</name>
<feature type="transmembrane region" description="Helical" evidence="1">
    <location>
        <begin position="80"/>
        <end position="97"/>
    </location>
</feature>
<proteinExistence type="predicted"/>
<dbReference type="AlphaFoldDB" id="A0A1G2G141"/>
<comment type="caution">
    <text evidence="2">The sequence shown here is derived from an EMBL/GenBank/DDBJ whole genome shotgun (WGS) entry which is preliminary data.</text>
</comment>
<dbReference type="EMBL" id="MHNK01000010">
    <property type="protein sequence ID" value="OGZ44034.1"/>
    <property type="molecule type" value="Genomic_DNA"/>
</dbReference>
<evidence type="ECO:0000313" key="2">
    <source>
        <dbReference type="EMBL" id="OGZ44034.1"/>
    </source>
</evidence>
<dbReference type="STRING" id="1802114.A2719_03695"/>
<reference evidence="2 3" key="1">
    <citation type="journal article" date="2016" name="Nat. Commun.">
        <title>Thousands of microbial genomes shed light on interconnected biogeochemical processes in an aquifer system.</title>
        <authorList>
            <person name="Anantharaman K."/>
            <person name="Brown C.T."/>
            <person name="Hug L.A."/>
            <person name="Sharon I."/>
            <person name="Castelle C.J."/>
            <person name="Probst A.J."/>
            <person name="Thomas B.C."/>
            <person name="Singh A."/>
            <person name="Wilkins M.J."/>
            <person name="Karaoz U."/>
            <person name="Brodie E.L."/>
            <person name="Williams K.H."/>
            <person name="Hubbard S.S."/>
            <person name="Banfield J.F."/>
        </authorList>
    </citation>
    <scope>NUCLEOTIDE SEQUENCE [LARGE SCALE GENOMIC DNA]</scope>
</reference>
<sequence length="233" mass="27420">MARLRHFFKNTHVRYVLIFNIAFTCGGYFMWGTATIGTWEWFIDECAHLIWPSFHMWILLSYCERYHPIEFQFSRLKEEALSWLLIIFLSVFAWEGIELLYDTSGFFNSIAQVGNGDTMADIFLSGIVAPFLVISYRRWKDGLNLFFTPPNKKHAIERKLSYIGILAAQVAEDTSKGEPDIMHSLRDMIRETWHGDPRVSSVLKMLHAVARGSRRERRRRRAYMRSLRLQKTD</sequence>
<evidence type="ECO:0000256" key="1">
    <source>
        <dbReference type="SAM" id="Phobius"/>
    </source>
</evidence>
<protein>
    <submittedName>
        <fullName evidence="2">Uncharacterized protein</fullName>
    </submittedName>
</protein>
<evidence type="ECO:0000313" key="3">
    <source>
        <dbReference type="Proteomes" id="UP000177480"/>
    </source>
</evidence>
<keyword evidence="1" id="KW-1133">Transmembrane helix</keyword>
<accession>A0A1G2G141</accession>
<keyword evidence="1" id="KW-0812">Transmembrane</keyword>
<keyword evidence="1" id="KW-0472">Membrane</keyword>
<feature type="transmembrane region" description="Helical" evidence="1">
    <location>
        <begin position="12"/>
        <end position="29"/>
    </location>
</feature>